<dbReference type="Proteomes" id="UP001189429">
    <property type="component" value="Unassembled WGS sequence"/>
</dbReference>
<evidence type="ECO:0000313" key="2">
    <source>
        <dbReference type="EMBL" id="CAK0894454.1"/>
    </source>
</evidence>
<reference evidence="2" key="1">
    <citation type="submission" date="2023-10" db="EMBL/GenBank/DDBJ databases">
        <authorList>
            <person name="Chen Y."/>
            <person name="Shah S."/>
            <person name="Dougan E. K."/>
            <person name="Thang M."/>
            <person name="Chan C."/>
        </authorList>
    </citation>
    <scope>NUCLEOTIDE SEQUENCE [LARGE SCALE GENOMIC DNA]</scope>
</reference>
<organism evidence="2 3">
    <name type="scientific">Prorocentrum cordatum</name>
    <dbReference type="NCBI Taxonomy" id="2364126"/>
    <lineage>
        <taxon>Eukaryota</taxon>
        <taxon>Sar</taxon>
        <taxon>Alveolata</taxon>
        <taxon>Dinophyceae</taxon>
        <taxon>Prorocentrales</taxon>
        <taxon>Prorocentraceae</taxon>
        <taxon>Prorocentrum</taxon>
    </lineage>
</organism>
<name>A0ABN9X504_9DINO</name>
<gene>
    <name evidence="2" type="ORF">PCOR1329_LOCUS73495</name>
</gene>
<accession>A0ABN9X504</accession>
<evidence type="ECO:0000256" key="1">
    <source>
        <dbReference type="SAM" id="MobiDB-lite"/>
    </source>
</evidence>
<feature type="compositionally biased region" description="Low complexity" evidence="1">
    <location>
        <begin position="20"/>
        <end position="29"/>
    </location>
</feature>
<evidence type="ECO:0000313" key="3">
    <source>
        <dbReference type="Proteomes" id="UP001189429"/>
    </source>
</evidence>
<sequence length="347" mass="37504">MATTPSSIDAVGRRTLQPVTAATAASARALPVCVGDAEGGSPRPRSTRPRARAAAPPPRASQSSEAWPWPWPWSWPPWSWPPWSWPPWSWPWSCSRSPMRSRLQTASTPRAAQNALASAAPVPAWWLRIDSETWGKIMFSESARNEPAVKAERYRRSTPLAAAAPTTWTVPTPATQVRETRKFQKSRRPVENPAARSTMKSPTAWGSSCTATASAVASPLVMPDTQATPRDMPSAKLCSVRQEIGPTERGIVIVPAVTEQLGNGEHGHAPQRGGKADVDHARVVPRALQGVGQQVQEGVRHQHGAREGQAAVLDHLVEPWGRPTQTLRSASSKTPTKLTTLIASADT</sequence>
<proteinExistence type="predicted"/>
<protein>
    <submittedName>
        <fullName evidence="2">Uncharacterized protein</fullName>
    </submittedName>
</protein>
<dbReference type="EMBL" id="CAUYUJ010019900">
    <property type="protein sequence ID" value="CAK0894454.1"/>
    <property type="molecule type" value="Genomic_DNA"/>
</dbReference>
<keyword evidence="3" id="KW-1185">Reference proteome</keyword>
<comment type="caution">
    <text evidence="2">The sequence shown here is derived from an EMBL/GenBank/DDBJ whole genome shotgun (WGS) entry which is preliminary data.</text>
</comment>
<feature type="region of interest" description="Disordered" evidence="1">
    <location>
        <begin position="177"/>
        <end position="206"/>
    </location>
</feature>
<feature type="region of interest" description="Disordered" evidence="1">
    <location>
        <begin position="20"/>
        <end position="66"/>
    </location>
</feature>